<evidence type="ECO:0000313" key="2">
    <source>
        <dbReference type="EMBL" id="MDO5971596.1"/>
    </source>
</evidence>
<dbReference type="SMART" id="SM00530">
    <property type="entry name" value="HTH_XRE"/>
    <property type="match status" value="1"/>
</dbReference>
<dbReference type="EMBL" id="JAUOEK010000164">
    <property type="protein sequence ID" value="MDO5971596.1"/>
    <property type="molecule type" value="Genomic_DNA"/>
</dbReference>
<sequence>MSKDNLLEIEKYVIFQVREEREARNITQEELSNKLGKNSSYIAHIEAPSKKAKYNISILNEIAKIFDCSIKDFFPEKPI</sequence>
<dbReference type="InterPro" id="IPR001387">
    <property type="entry name" value="Cro/C1-type_HTH"/>
</dbReference>
<protein>
    <submittedName>
        <fullName evidence="2">Helix-turn-helix transcriptional regulator</fullName>
    </submittedName>
</protein>
<dbReference type="InterPro" id="IPR010982">
    <property type="entry name" value="Lambda_DNA-bd_dom_sf"/>
</dbReference>
<proteinExistence type="predicted"/>
<dbReference type="SUPFAM" id="SSF47413">
    <property type="entry name" value="lambda repressor-like DNA-binding domains"/>
    <property type="match status" value="1"/>
</dbReference>
<organism evidence="2 3">
    <name type="scientific">Flavivirga aquimarina</name>
    <dbReference type="NCBI Taxonomy" id="2027862"/>
    <lineage>
        <taxon>Bacteria</taxon>
        <taxon>Pseudomonadati</taxon>
        <taxon>Bacteroidota</taxon>
        <taxon>Flavobacteriia</taxon>
        <taxon>Flavobacteriales</taxon>
        <taxon>Flavobacteriaceae</taxon>
        <taxon>Flavivirga</taxon>
    </lineage>
</organism>
<dbReference type="CDD" id="cd00093">
    <property type="entry name" value="HTH_XRE"/>
    <property type="match status" value="1"/>
</dbReference>
<reference evidence="2" key="1">
    <citation type="submission" date="2023-07" db="EMBL/GenBank/DDBJ databases">
        <title>Two novel species in the genus Flavivirga.</title>
        <authorList>
            <person name="Kwon K."/>
        </authorList>
    </citation>
    <scope>NUCLEOTIDE SEQUENCE</scope>
    <source>
        <strain evidence="2">KCTC 52353</strain>
    </source>
</reference>
<dbReference type="Proteomes" id="UP001176883">
    <property type="component" value="Unassembled WGS sequence"/>
</dbReference>
<accession>A0ABT8WEQ1</accession>
<evidence type="ECO:0000313" key="3">
    <source>
        <dbReference type="Proteomes" id="UP001176883"/>
    </source>
</evidence>
<dbReference type="PROSITE" id="PS50943">
    <property type="entry name" value="HTH_CROC1"/>
    <property type="match status" value="1"/>
</dbReference>
<name>A0ABT8WEQ1_9FLAO</name>
<evidence type="ECO:0000259" key="1">
    <source>
        <dbReference type="PROSITE" id="PS50943"/>
    </source>
</evidence>
<keyword evidence="3" id="KW-1185">Reference proteome</keyword>
<gene>
    <name evidence="2" type="ORF">Q4Q35_17465</name>
</gene>
<dbReference type="RefSeq" id="WP_303279311.1">
    <property type="nucleotide sequence ID" value="NZ_JAUOEK010000164.1"/>
</dbReference>
<comment type="caution">
    <text evidence="2">The sequence shown here is derived from an EMBL/GenBank/DDBJ whole genome shotgun (WGS) entry which is preliminary data.</text>
</comment>
<feature type="domain" description="HTH cro/C1-type" evidence="1">
    <location>
        <begin position="17"/>
        <end position="73"/>
    </location>
</feature>
<dbReference type="Pfam" id="PF01381">
    <property type="entry name" value="HTH_3"/>
    <property type="match status" value="1"/>
</dbReference>
<dbReference type="Gene3D" id="1.10.260.40">
    <property type="entry name" value="lambda repressor-like DNA-binding domains"/>
    <property type="match status" value="1"/>
</dbReference>